<reference evidence="1 2" key="1">
    <citation type="journal article" date="2018" name="Sci. Rep.">
        <title>Genomic signatures of local adaptation to the degree of environmental predictability in rotifers.</title>
        <authorList>
            <person name="Franch-Gras L."/>
            <person name="Hahn C."/>
            <person name="Garcia-Roger E.M."/>
            <person name="Carmona M.J."/>
            <person name="Serra M."/>
            <person name="Gomez A."/>
        </authorList>
    </citation>
    <scope>NUCLEOTIDE SEQUENCE [LARGE SCALE GENOMIC DNA]</scope>
    <source>
        <strain evidence="1">HYR1</strain>
    </source>
</reference>
<dbReference type="AlphaFoldDB" id="A0A3M7QK39"/>
<proteinExistence type="predicted"/>
<dbReference type="Proteomes" id="UP000276133">
    <property type="component" value="Unassembled WGS sequence"/>
</dbReference>
<name>A0A3M7QK39_BRAPC</name>
<protein>
    <submittedName>
        <fullName evidence="1">Uncharacterized protein</fullName>
    </submittedName>
</protein>
<evidence type="ECO:0000313" key="1">
    <source>
        <dbReference type="EMBL" id="RNA11632.1"/>
    </source>
</evidence>
<sequence>MQLSVYNFYLLEKLTLKKAKLYTHNTQISRKQVFFIKFYGEIKKFVQVFFKMIAEITSRDFKNCR</sequence>
<comment type="caution">
    <text evidence="1">The sequence shown here is derived from an EMBL/GenBank/DDBJ whole genome shotgun (WGS) entry which is preliminary data.</text>
</comment>
<keyword evidence="2" id="KW-1185">Reference proteome</keyword>
<gene>
    <name evidence="1" type="ORF">BpHYR1_008459</name>
</gene>
<evidence type="ECO:0000313" key="2">
    <source>
        <dbReference type="Proteomes" id="UP000276133"/>
    </source>
</evidence>
<organism evidence="1 2">
    <name type="scientific">Brachionus plicatilis</name>
    <name type="common">Marine rotifer</name>
    <name type="synonym">Brachionus muelleri</name>
    <dbReference type="NCBI Taxonomy" id="10195"/>
    <lineage>
        <taxon>Eukaryota</taxon>
        <taxon>Metazoa</taxon>
        <taxon>Spiralia</taxon>
        <taxon>Gnathifera</taxon>
        <taxon>Rotifera</taxon>
        <taxon>Eurotatoria</taxon>
        <taxon>Monogononta</taxon>
        <taxon>Pseudotrocha</taxon>
        <taxon>Ploima</taxon>
        <taxon>Brachionidae</taxon>
        <taxon>Brachionus</taxon>
    </lineage>
</organism>
<dbReference type="EMBL" id="REGN01005903">
    <property type="protein sequence ID" value="RNA11632.1"/>
    <property type="molecule type" value="Genomic_DNA"/>
</dbReference>
<accession>A0A3M7QK39</accession>